<reference evidence="1 2" key="1">
    <citation type="submission" date="2018-01" db="EMBL/GenBank/DDBJ databases">
        <title>Whole genome sequencing of Histamine producing bacteria.</title>
        <authorList>
            <person name="Butler K."/>
        </authorList>
    </citation>
    <scope>NUCLEOTIDE SEQUENCE [LARGE SCALE GENOMIC DNA]</scope>
    <source>
        <strain evidence="1 2">JCM 12947</strain>
    </source>
</reference>
<evidence type="ECO:0000313" key="2">
    <source>
        <dbReference type="Proteomes" id="UP000240987"/>
    </source>
</evidence>
<dbReference type="RefSeq" id="WP_107242251.1">
    <property type="nucleotide sequence ID" value="NZ_PYMJ01000006.1"/>
</dbReference>
<dbReference type="AlphaFoldDB" id="A0A2T3JKA9"/>
<name>A0A2T3JKA9_9GAMM</name>
<protein>
    <submittedName>
        <fullName evidence="1">Uncharacterized protein</fullName>
    </submittedName>
</protein>
<keyword evidence="2" id="KW-1185">Reference proteome</keyword>
<comment type="caution">
    <text evidence="1">The sequence shown here is derived from an EMBL/GenBank/DDBJ whole genome shotgun (WGS) entry which is preliminary data.</text>
</comment>
<organism evidence="1 2">
    <name type="scientific">Photobacterium frigidiphilum</name>
    <dbReference type="NCBI Taxonomy" id="264736"/>
    <lineage>
        <taxon>Bacteria</taxon>
        <taxon>Pseudomonadati</taxon>
        <taxon>Pseudomonadota</taxon>
        <taxon>Gammaproteobacteria</taxon>
        <taxon>Vibrionales</taxon>
        <taxon>Vibrionaceae</taxon>
        <taxon>Photobacterium</taxon>
    </lineage>
</organism>
<gene>
    <name evidence="1" type="ORF">C9J12_08215</name>
</gene>
<proteinExistence type="predicted"/>
<dbReference type="EMBL" id="PYMJ01000006">
    <property type="protein sequence ID" value="PSU49463.1"/>
    <property type="molecule type" value="Genomic_DNA"/>
</dbReference>
<accession>A0A2T3JKA9</accession>
<dbReference type="Proteomes" id="UP000240987">
    <property type="component" value="Unassembled WGS sequence"/>
</dbReference>
<dbReference type="OrthoDB" id="158267at2"/>
<sequence length="98" mass="11474">MEKFPLMSFDREAEKRDLIGTLKSVIEQAVDEDWSFRRVMREIDRDVGRLEDEIKYFNNIARDNIIRRELGLHADERISAKDAVCVFNLFVEGGAPQE</sequence>
<evidence type="ECO:0000313" key="1">
    <source>
        <dbReference type="EMBL" id="PSU49463.1"/>
    </source>
</evidence>